<keyword evidence="6" id="KW-1185">Reference proteome</keyword>
<keyword evidence="3" id="KW-0456">Lyase</keyword>
<dbReference type="Pfam" id="PF04073">
    <property type="entry name" value="tRNA_edit"/>
    <property type="match status" value="1"/>
</dbReference>
<dbReference type="AlphaFoldDB" id="A0A917D6F9"/>
<dbReference type="InterPro" id="IPR036754">
    <property type="entry name" value="YbaK/aa-tRNA-synt-asso_dom_sf"/>
</dbReference>
<dbReference type="PANTHER" id="PTHR30411:SF0">
    <property type="entry name" value="CYS-TRNA(PRO)_CYS-TRNA(CYS) DEACYLASE YBAK"/>
    <property type="match status" value="1"/>
</dbReference>
<dbReference type="CDD" id="cd00002">
    <property type="entry name" value="YbaK_deacylase"/>
    <property type="match status" value="1"/>
</dbReference>
<dbReference type="PIRSF" id="PIRSF006181">
    <property type="entry name" value="EbsC_YbaK"/>
    <property type="match status" value="1"/>
</dbReference>
<dbReference type="InterPro" id="IPR007214">
    <property type="entry name" value="YbaK/aa-tRNA-synth-assoc-dom"/>
</dbReference>
<dbReference type="GO" id="GO:0002161">
    <property type="term" value="F:aminoacyl-tRNA deacylase activity"/>
    <property type="evidence" value="ECO:0007669"/>
    <property type="project" value="InterPro"/>
</dbReference>
<dbReference type="InterPro" id="IPR004369">
    <property type="entry name" value="Prolyl-tRNA_editing_YbaK/EbsC"/>
</dbReference>
<accession>A0A917D6F9</accession>
<evidence type="ECO:0000256" key="2">
    <source>
        <dbReference type="ARBA" id="ARBA00022917"/>
    </source>
</evidence>
<proteinExistence type="inferred from homology"/>
<sequence length="144" mass="15405">MHTYDHDPGAHSFGDEAVDELSDALGVSPAQIFKTLIVRAPDGTLAVAVLPVPFRLSTKTFAATVGWAKVVMADRIEAERSTGYVLGGISPVGQRKTLRTVVDESALEWPRVLCSGGRRGLEIDLDPRDLVRVTDALVGAIATH</sequence>
<protein>
    <submittedName>
        <fullName evidence="5">Cys-tRNA(Pro)/Cys-tRNA(Cys) deacylase</fullName>
    </submittedName>
</protein>
<evidence type="ECO:0000313" key="5">
    <source>
        <dbReference type="EMBL" id="GGG12487.1"/>
    </source>
</evidence>
<evidence type="ECO:0000313" key="6">
    <source>
        <dbReference type="Proteomes" id="UP000654257"/>
    </source>
</evidence>
<dbReference type="SUPFAM" id="SSF55826">
    <property type="entry name" value="YbaK/ProRS associated domain"/>
    <property type="match status" value="1"/>
</dbReference>
<keyword evidence="2" id="KW-0648">Protein biosynthesis</keyword>
<dbReference type="Proteomes" id="UP000654257">
    <property type="component" value="Unassembled WGS sequence"/>
</dbReference>
<reference evidence="5" key="1">
    <citation type="journal article" date="2014" name="Int. J. Syst. Evol. Microbiol.">
        <title>Complete genome sequence of Corynebacterium casei LMG S-19264T (=DSM 44701T), isolated from a smear-ripened cheese.</title>
        <authorList>
            <consortium name="US DOE Joint Genome Institute (JGI-PGF)"/>
            <person name="Walter F."/>
            <person name="Albersmeier A."/>
            <person name="Kalinowski J."/>
            <person name="Ruckert C."/>
        </authorList>
    </citation>
    <scope>NUCLEOTIDE SEQUENCE</scope>
    <source>
        <strain evidence="5">CCM 7905</strain>
    </source>
</reference>
<dbReference type="PANTHER" id="PTHR30411">
    <property type="entry name" value="CYTOPLASMIC PROTEIN"/>
    <property type="match status" value="1"/>
</dbReference>
<organism evidence="5 6">
    <name type="scientific">Rhodococcoides trifolii</name>
    <dbReference type="NCBI Taxonomy" id="908250"/>
    <lineage>
        <taxon>Bacteria</taxon>
        <taxon>Bacillati</taxon>
        <taxon>Actinomycetota</taxon>
        <taxon>Actinomycetes</taxon>
        <taxon>Mycobacteriales</taxon>
        <taxon>Nocardiaceae</taxon>
        <taxon>Rhodococcoides</taxon>
    </lineage>
</organism>
<dbReference type="GO" id="GO:0016829">
    <property type="term" value="F:lyase activity"/>
    <property type="evidence" value="ECO:0007669"/>
    <property type="project" value="UniProtKB-KW"/>
</dbReference>
<name>A0A917D6F9_9NOCA</name>
<dbReference type="EMBL" id="BMCU01000003">
    <property type="protein sequence ID" value="GGG12487.1"/>
    <property type="molecule type" value="Genomic_DNA"/>
</dbReference>
<dbReference type="GO" id="GO:0006412">
    <property type="term" value="P:translation"/>
    <property type="evidence" value="ECO:0007669"/>
    <property type="project" value="UniProtKB-KW"/>
</dbReference>
<reference evidence="5" key="2">
    <citation type="submission" date="2020-09" db="EMBL/GenBank/DDBJ databases">
        <authorList>
            <person name="Sun Q."/>
            <person name="Sedlacek I."/>
        </authorList>
    </citation>
    <scope>NUCLEOTIDE SEQUENCE</scope>
    <source>
        <strain evidence="5">CCM 7905</strain>
    </source>
</reference>
<comment type="similarity">
    <text evidence="1">Belongs to the prolyl-tRNA editing family. YbaK/EbsC subfamily.</text>
</comment>
<evidence type="ECO:0000256" key="1">
    <source>
        <dbReference type="ARBA" id="ARBA00009798"/>
    </source>
</evidence>
<dbReference type="Gene3D" id="3.90.960.10">
    <property type="entry name" value="YbaK/aminoacyl-tRNA synthetase-associated domain"/>
    <property type="match status" value="1"/>
</dbReference>
<feature type="domain" description="YbaK/aminoacyl-tRNA synthetase-associated" evidence="4">
    <location>
        <begin position="18"/>
        <end position="132"/>
    </location>
</feature>
<gene>
    <name evidence="5" type="ORF">GCM10007304_28090</name>
</gene>
<comment type="caution">
    <text evidence="5">The sequence shown here is derived from an EMBL/GenBank/DDBJ whole genome shotgun (WGS) entry which is preliminary data.</text>
</comment>
<evidence type="ECO:0000259" key="4">
    <source>
        <dbReference type="Pfam" id="PF04073"/>
    </source>
</evidence>
<evidence type="ECO:0000256" key="3">
    <source>
        <dbReference type="ARBA" id="ARBA00023239"/>
    </source>
</evidence>